<dbReference type="Pfam" id="PF23232">
    <property type="entry name" value="AAA_lid_13"/>
    <property type="match status" value="1"/>
</dbReference>
<evidence type="ECO:0000256" key="1">
    <source>
        <dbReference type="SAM" id="MobiDB-lite"/>
    </source>
</evidence>
<feature type="compositionally biased region" description="Acidic residues" evidence="1">
    <location>
        <begin position="361"/>
        <end position="393"/>
    </location>
</feature>
<dbReference type="AlphaFoldDB" id="A0A8H5M2M4"/>
<name>A0A8H5M2M4_9AGAR</name>
<evidence type="ECO:0000313" key="3">
    <source>
        <dbReference type="EMBL" id="KAF5378441.1"/>
    </source>
</evidence>
<dbReference type="SUPFAM" id="SSF52540">
    <property type="entry name" value="P-loop containing nucleoside triphosphate hydrolases"/>
    <property type="match status" value="1"/>
</dbReference>
<feature type="domain" description="AAA+ ATPase" evidence="2">
    <location>
        <begin position="484"/>
        <end position="609"/>
    </location>
</feature>
<dbReference type="EMBL" id="JAACJN010000076">
    <property type="protein sequence ID" value="KAF5378441.1"/>
    <property type="molecule type" value="Genomic_DNA"/>
</dbReference>
<dbReference type="Pfam" id="PF00004">
    <property type="entry name" value="AAA"/>
    <property type="match status" value="1"/>
</dbReference>
<evidence type="ECO:0000259" key="2">
    <source>
        <dbReference type="SMART" id="SM00382"/>
    </source>
</evidence>
<dbReference type="CDD" id="cd19481">
    <property type="entry name" value="RecA-like_protease"/>
    <property type="match status" value="1"/>
</dbReference>
<gene>
    <name evidence="3" type="ORF">D9757_011147</name>
</gene>
<dbReference type="OrthoDB" id="10042665at2759"/>
<dbReference type="InterPro" id="IPR056599">
    <property type="entry name" value="AAA_lid_fung"/>
</dbReference>
<reference evidence="3 4" key="1">
    <citation type="journal article" date="2020" name="ISME J.">
        <title>Uncovering the hidden diversity of litter-decomposition mechanisms in mushroom-forming fungi.</title>
        <authorList>
            <person name="Floudas D."/>
            <person name="Bentzer J."/>
            <person name="Ahren D."/>
            <person name="Johansson T."/>
            <person name="Persson P."/>
            <person name="Tunlid A."/>
        </authorList>
    </citation>
    <scope>NUCLEOTIDE SEQUENCE [LARGE SCALE GENOMIC DNA]</scope>
    <source>
        <strain evidence="3 4">CBS 406.79</strain>
    </source>
</reference>
<feature type="compositionally biased region" description="Polar residues" evidence="1">
    <location>
        <begin position="34"/>
        <end position="46"/>
    </location>
</feature>
<organism evidence="3 4">
    <name type="scientific">Collybiopsis confluens</name>
    <dbReference type="NCBI Taxonomy" id="2823264"/>
    <lineage>
        <taxon>Eukaryota</taxon>
        <taxon>Fungi</taxon>
        <taxon>Dikarya</taxon>
        <taxon>Basidiomycota</taxon>
        <taxon>Agaricomycotina</taxon>
        <taxon>Agaricomycetes</taxon>
        <taxon>Agaricomycetidae</taxon>
        <taxon>Agaricales</taxon>
        <taxon>Marasmiineae</taxon>
        <taxon>Omphalotaceae</taxon>
        <taxon>Collybiopsis</taxon>
    </lineage>
</organism>
<dbReference type="GO" id="GO:0016887">
    <property type="term" value="F:ATP hydrolysis activity"/>
    <property type="evidence" value="ECO:0007669"/>
    <property type="project" value="InterPro"/>
</dbReference>
<dbReference type="InterPro" id="IPR054289">
    <property type="entry name" value="DUF7025"/>
</dbReference>
<keyword evidence="4" id="KW-1185">Reference proteome</keyword>
<dbReference type="PANTHER" id="PTHR46411:SF3">
    <property type="entry name" value="AAA+ ATPASE DOMAIN-CONTAINING PROTEIN"/>
    <property type="match status" value="1"/>
</dbReference>
<dbReference type="GO" id="GO:0005524">
    <property type="term" value="F:ATP binding"/>
    <property type="evidence" value="ECO:0007669"/>
    <property type="project" value="InterPro"/>
</dbReference>
<proteinExistence type="predicted"/>
<feature type="region of interest" description="Disordered" evidence="1">
    <location>
        <begin position="353"/>
        <end position="407"/>
    </location>
</feature>
<protein>
    <recommendedName>
        <fullName evidence="2">AAA+ ATPase domain-containing protein</fullName>
    </recommendedName>
</protein>
<dbReference type="InterPro" id="IPR003593">
    <property type="entry name" value="AAA+_ATPase"/>
</dbReference>
<dbReference type="Gene3D" id="3.40.50.300">
    <property type="entry name" value="P-loop containing nucleotide triphosphate hydrolases"/>
    <property type="match status" value="1"/>
</dbReference>
<dbReference type="InterPro" id="IPR027417">
    <property type="entry name" value="P-loop_NTPase"/>
</dbReference>
<evidence type="ECO:0000313" key="4">
    <source>
        <dbReference type="Proteomes" id="UP000518752"/>
    </source>
</evidence>
<sequence length="715" mass="80848">MSTDTDNSTSKIVASEVDQAIVSAILALGLPSNSELPADPSSSSEAKPSPVPGPILLETKHLEEHYDSKGYSFIVEAGAAPPKDNDDKWSNYVLTYTRHFDQEHDRFIFSKITIKSLSLKRILKRVINDYPGESFATDNVELTLPSEVLLHYREELWKAYREGTIGTEEGRSHLKFFLDWYEQEENELIKQYENLIAHGLITYRLLWTIMKPGCTIYAPLHGQPRAFALNNSWASKCYYVLDVSYTDFDGRKFGTVDTQFQIWPFAGSVPINSLVAYPLSWHPRVNSIRESLIKRGKLFESYQGKHYMEYSGLALGAVTNKRRTKYSIDGRVMVDAETFGRMETDRTISVEAFKKQKTNAEDEDGDEESERAVDDEDDDAYASDSGYDSDFETPDSATGKRPPKPLTDEQCLHATNLVCGFAFNEKEWVEFYLDKLAPVQWNESAFDQLVLPSKQKNMVRALVQSHVKDNEEGGFDDVIKGKGKGLISVLHGPPGVGKTLTAESVAEFTKRPLYAVSSGELGTTPTALENNLSRILNVATVWKAVLLLDEADVFLEKRSLQDVNRNALVSIFLRLLEYYQGILLLTTNRVESFDEAFQSRIHVALKYNDLTAESRRAVWKNFLTRLGVEKLEISEKDYDILQGYVMNGRQIKNAVKTAKSLADFDGQKIGLETVETVLDIQRDFERDFREVRLYTNLVTMDRDSLATVGNPYPGT</sequence>
<dbReference type="SMART" id="SM00382">
    <property type="entry name" value="AAA"/>
    <property type="match status" value="1"/>
</dbReference>
<dbReference type="PANTHER" id="PTHR46411">
    <property type="entry name" value="FAMILY ATPASE, PUTATIVE-RELATED"/>
    <property type="match status" value="1"/>
</dbReference>
<dbReference type="Proteomes" id="UP000518752">
    <property type="component" value="Unassembled WGS sequence"/>
</dbReference>
<dbReference type="InterPro" id="IPR003959">
    <property type="entry name" value="ATPase_AAA_core"/>
</dbReference>
<comment type="caution">
    <text evidence="3">The sequence shown here is derived from an EMBL/GenBank/DDBJ whole genome shotgun (WGS) entry which is preliminary data.</text>
</comment>
<accession>A0A8H5M2M4</accession>
<dbReference type="Pfam" id="PF22942">
    <property type="entry name" value="DUF7025"/>
    <property type="match status" value="1"/>
</dbReference>
<feature type="region of interest" description="Disordered" evidence="1">
    <location>
        <begin position="34"/>
        <end position="55"/>
    </location>
</feature>